<reference evidence="1" key="1">
    <citation type="submission" date="2021-12" db="EMBL/GenBank/DDBJ databases">
        <authorList>
            <person name="Zaccaron A."/>
            <person name="Stergiopoulos I."/>
        </authorList>
    </citation>
    <scope>NUCLEOTIDE SEQUENCE</scope>
    <source>
        <strain evidence="1">Race5_Kim</strain>
    </source>
</reference>
<dbReference type="KEGG" id="ffu:CLAFUR5_11472"/>
<dbReference type="AlphaFoldDB" id="A0A9Q8PDP7"/>
<accession>A0A9Q8PDP7</accession>
<sequence length="182" mass="20492">MAHTSDECGVAGYIDTCKLAVKALGHKGNPRSLLKLLRIPCEDPQLHSAGHDAYYTMLTFLATIKQMSPPLLADPPSGNVNKLNRLISRPRCDRIVQVKPIPKMTYFFGARKSVQLKGQDSIPAQYESQVQTVAVTWLSDRQLLPMFLEWRYRKKSKSWEASQRMELGALQARTRISGCVSM</sequence>
<organism evidence="1 2">
    <name type="scientific">Passalora fulva</name>
    <name type="common">Tomato leaf mold</name>
    <name type="synonym">Cladosporium fulvum</name>
    <dbReference type="NCBI Taxonomy" id="5499"/>
    <lineage>
        <taxon>Eukaryota</taxon>
        <taxon>Fungi</taxon>
        <taxon>Dikarya</taxon>
        <taxon>Ascomycota</taxon>
        <taxon>Pezizomycotina</taxon>
        <taxon>Dothideomycetes</taxon>
        <taxon>Dothideomycetidae</taxon>
        <taxon>Mycosphaerellales</taxon>
        <taxon>Mycosphaerellaceae</taxon>
        <taxon>Fulvia</taxon>
    </lineage>
</organism>
<evidence type="ECO:0000313" key="2">
    <source>
        <dbReference type="Proteomes" id="UP000756132"/>
    </source>
</evidence>
<dbReference type="RefSeq" id="XP_047764982.1">
    <property type="nucleotide sequence ID" value="XM_047910620.1"/>
</dbReference>
<dbReference type="GeneID" id="71991350"/>
<dbReference type="InterPro" id="IPR012337">
    <property type="entry name" value="RNaseH-like_sf"/>
</dbReference>
<dbReference type="EMBL" id="CP090170">
    <property type="protein sequence ID" value="UJO20616.1"/>
    <property type="molecule type" value="Genomic_DNA"/>
</dbReference>
<proteinExistence type="predicted"/>
<protein>
    <submittedName>
        <fullName evidence="1">Uncharacterized protein</fullName>
    </submittedName>
</protein>
<gene>
    <name evidence="1" type="ORF">CLAFUR5_11472</name>
</gene>
<name>A0A9Q8PDP7_PASFU</name>
<dbReference type="Proteomes" id="UP000756132">
    <property type="component" value="Chromosome 8"/>
</dbReference>
<dbReference type="SUPFAM" id="SSF53098">
    <property type="entry name" value="Ribonuclease H-like"/>
    <property type="match status" value="1"/>
</dbReference>
<reference evidence="1" key="2">
    <citation type="journal article" date="2022" name="Microb. Genom.">
        <title>A chromosome-scale genome assembly of the tomato pathogen Cladosporium fulvum reveals a compartmentalized genome architecture and the presence of a dispensable chromosome.</title>
        <authorList>
            <person name="Zaccaron A.Z."/>
            <person name="Chen L.H."/>
            <person name="Samaras A."/>
            <person name="Stergiopoulos I."/>
        </authorList>
    </citation>
    <scope>NUCLEOTIDE SEQUENCE</scope>
    <source>
        <strain evidence="1">Race5_Kim</strain>
    </source>
</reference>
<dbReference type="OrthoDB" id="10650488at2759"/>
<evidence type="ECO:0000313" key="1">
    <source>
        <dbReference type="EMBL" id="UJO20616.1"/>
    </source>
</evidence>
<keyword evidence="2" id="KW-1185">Reference proteome</keyword>